<protein>
    <recommendedName>
        <fullName evidence="5">PepSY domain-containing protein</fullName>
    </recommendedName>
</protein>
<feature type="region of interest" description="Disordered" evidence="1">
    <location>
        <begin position="90"/>
        <end position="147"/>
    </location>
</feature>
<keyword evidence="2" id="KW-0472">Membrane</keyword>
<accession>A0ABN3AWS6</accession>
<dbReference type="RefSeq" id="WP_344344513.1">
    <property type="nucleotide sequence ID" value="NZ_BAAAQT010000008.1"/>
</dbReference>
<reference evidence="3 4" key="1">
    <citation type="journal article" date="2019" name="Int. J. Syst. Evol. Microbiol.">
        <title>The Global Catalogue of Microorganisms (GCM) 10K type strain sequencing project: providing services to taxonomists for standard genome sequencing and annotation.</title>
        <authorList>
            <consortium name="The Broad Institute Genomics Platform"/>
            <consortium name="The Broad Institute Genome Sequencing Center for Infectious Disease"/>
            <person name="Wu L."/>
            <person name="Ma J."/>
        </authorList>
    </citation>
    <scope>NUCLEOTIDE SEQUENCE [LARGE SCALE GENOMIC DNA]</scope>
    <source>
        <strain evidence="3 4">JCM 16026</strain>
    </source>
</reference>
<keyword evidence="4" id="KW-1185">Reference proteome</keyword>
<evidence type="ECO:0000256" key="2">
    <source>
        <dbReference type="SAM" id="Phobius"/>
    </source>
</evidence>
<organism evidence="3 4">
    <name type="scientific">Agrococcus versicolor</name>
    <dbReference type="NCBI Taxonomy" id="501482"/>
    <lineage>
        <taxon>Bacteria</taxon>
        <taxon>Bacillati</taxon>
        <taxon>Actinomycetota</taxon>
        <taxon>Actinomycetes</taxon>
        <taxon>Micrococcales</taxon>
        <taxon>Microbacteriaceae</taxon>
        <taxon>Agrococcus</taxon>
    </lineage>
</organism>
<sequence length="277" mass="27605">MNDQTPRDPQQPIDANDPTPQHPVAQPGAQQAPADTSAHTLQQPTVEHPAAGADAPRRGRGILKPVLIGAGAAAVVLAVAGIGIGVADALDDDGDDQVRTQPGVTAPMTSGGPQAPSPTNDDQGQGGSDDGQAGPSPAGPGVDASASEPAALVDAIDAAVAAADGEGATSVELERDGWKVDVLLADGTEVDVRVYADGREALVQQDDDDSTGDPLLDTGRIADIVDAAIAAAGGGTVDSIESEGDDSHAFSVQVDLGGDRDVDVDLAEDLAVVSVDD</sequence>
<evidence type="ECO:0000313" key="4">
    <source>
        <dbReference type="Proteomes" id="UP001501599"/>
    </source>
</evidence>
<dbReference type="EMBL" id="BAAAQT010000008">
    <property type="protein sequence ID" value="GAA2175786.1"/>
    <property type="molecule type" value="Genomic_DNA"/>
</dbReference>
<comment type="caution">
    <text evidence="3">The sequence shown here is derived from an EMBL/GenBank/DDBJ whole genome shotgun (WGS) entry which is preliminary data.</text>
</comment>
<feature type="transmembrane region" description="Helical" evidence="2">
    <location>
        <begin position="66"/>
        <end position="87"/>
    </location>
</feature>
<keyword evidence="2" id="KW-0812">Transmembrane</keyword>
<proteinExistence type="predicted"/>
<name>A0ABN3AWS6_9MICO</name>
<dbReference type="Gene3D" id="3.30.505.20">
    <property type="match status" value="1"/>
</dbReference>
<evidence type="ECO:0000256" key="1">
    <source>
        <dbReference type="SAM" id="MobiDB-lite"/>
    </source>
</evidence>
<keyword evidence="2" id="KW-1133">Transmembrane helix</keyword>
<gene>
    <name evidence="3" type="ORF">GCM10009846_27030</name>
</gene>
<evidence type="ECO:0000313" key="3">
    <source>
        <dbReference type="EMBL" id="GAA2175786.1"/>
    </source>
</evidence>
<evidence type="ECO:0008006" key="5">
    <source>
        <dbReference type="Google" id="ProtNLM"/>
    </source>
</evidence>
<feature type="region of interest" description="Disordered" evidence="1">
    <location>
        <begin position="1"/>
        <end position="57"/>
    </location>
</feature>
<feature type="compositionally biased region" description="Polar residues" evidence="1">
    <location>
        <begin position="99"/>
        <end position="120"/>
    </location>
</feature>
<dbReference type="Proteomes" id="UP001501599">
    <property type="component" value="Unassembled WGS sequence"/>
</dbReference>
<feature type="compositionally biased region" description="Low complexity" evidence="1">
    <location>
        <begin position="22"/>
        <end position="34"/>
    </location>
</feature>